<comment type="similarity">
    <text evidence="1">Belongs to the EFG1/PHD1/stuA family.</text>
</comment>
<dbReference type="Gene3D" id="3.10.260.10">
    <property type="entry name" value="Transcription regulator HTH, APSES-type DNA-binding domain"/>
    <property type="match status" value="1"/>
</dbReference>
<dbReference type="Proteomes" id="UP000785200">
    <property type="component" value="Unassembled WGS sequence"/>
</dbReference>
<feature type="compositionally biased region" description="Low complexity" evidence="7">
    <location>
        <begin position="504"/>
        <end position="532"/>
    </location>
</feature>
<feature type="compositionally biased region" description="Polar residues" evidence="7">
    <location>
        <begin position="784"/>
        <end position="804"/>
    </location>
</feature>
<feature type="compositionally biased region" description="Polar residues" evidence="7">
    <location>
        <begin position="696"/>
        <end position="714"/>
    </location>
</feature>
<dbReference type="EMBL" id="VNKQ01000003">
    <property type="protein sequence ID" value="KAG0651896.1"/>
    <property type="molecule type" value="Genomic_DNA"/>
</dbReference>
<feature type="compositionally biased region" description="Low complexity" evidence="7">
    <location>
        <begin position="68"/>
        <end position="106"/>
    </location>
</feature>
<keyword evidence="5" id="KW-0804">Transcription</keyword>
<feature type="compositionally biased region" description="Polar residues" evidence="7">
    <location>
        <begin position="555"/>
        <end position="566"/>
    </location>
</feature>
<dbReference type="PROSITE" id="PS51299">
    <property type="entry name" value="HTH_APSES"/>
    <property type="match status" value="1"/>
</dbReference>
<evidence type="ECO:0000256" key="1">
    <source>
        <dbReference type="ARBA" id="ARBA00007247"/>
    </source>
</evidence>
<gene>
    <name evidence="9" type="ORF">D0Z07_1113</name>
</gene>
<dbReference type="InterPro" id="IPR003163">
    <property type="entry name" value="Tscrpt_reg_HTH_APSES-type"/>
</dbReference>
<dbReference type="GO" id="GO:0045944">
    <property type="term" value="P:positive regulation of transcription by RNA polymerase II"/>
    <property type="evidence" value="ECO:0007669"/>
    <property type="project" value="TreeGrafter"/>
</dbReference>
<keyword evidence="4" id="KW-0238">DNA-binding</keyword>
<feature type="compositionally biased region" description="Low complexity" evidence="7">
    <location>
        <begin position="680"/>
        <end position="689"/>
    </location>
</feature>
<dbReference type="SMART" id="SM01252">
    <property type="entry name" value="KilA-N"/>
    <property type="match status" value="1"/>
</dbReference>
<dbReference type="SUPFAM" id="SSF54616">
    <property type="entry name" value="DNA-binding domain of Mlu1-box binding protein MBP1"/>
    <property type="match status" value="1"/>
</dbReference>
<evidence type="ECO:0000313" key="9">
    <source>
        <dbReference type="EMBL" id="KAG0651896.1"/>
    </source>
</evidence>
<dbReference type="InterPro" id="IPR018004">
    <property type="entry name" value="KilA/APSES_HTH"/>
</dbReference>
<evidence type="ECO:0000256" key="3">
    <source>
        <dbReference type="ARBA" id="ARBA00023015"/>
    </source>
</evidence>
<protein>
    <submittedName>
        <fullName evidence="9">Cell pattern formation-associated STUA</fullName>
    </submittedName>
</protein>
<dbReference type="GO" id="GO:0003700">
    <property type="term" value="F:DNA-binding transcription factor activity"/>
    <property type="evidence" value="ECO:0007669"/>
    <property type="project" value="TreeGrafter"/>
</dbReference>
<feature type="compositionally biased region" description="Polar residues" evidence="7">
    <location>
        <begin position="721"/>
        <end position="736"/>
    </location>
</feature>
<feature type="region of interest" description="Disordered" evidence="7">
    <location>
        <begin position="155"/>
        <end position="225"/>
    </location>
</feature>
<organism evidence="9 10">
    <name type="scientific">Hyphodiscus hymeniophilus</name>
    <dbReference type="NCBI Taxonomy" id="353542"/>
    <lineage>
        <taxon>Eukaryota</taxon>
        <taxon>Fungi</taxon>
        <taxon>Dikarya</taxon>
        <taxon>Ascomycota</taxon>
        <taxon>Pezizomycotina</taxon>
        <taxon>Leotiomycetes</taxon>
        <taxon>Helotiales</taxon>
        <taxon>Hyphodiscaceae</taxon>
        <taxon>Hyphodiscus</taxon>
    </lineage>
</organism>
<feature type="compositionally biased region" description="Low complexity" evidence="7">
    <location>
        <begin position="543"/>
        <end position="554"/>
    </location>
</feature>
<feature type="domain" description="HTH APSES-type" evidence="8">
    <location>
        <begin position="272"/>
        <end position="378"/>
    </location>
</feature>
<accession>A0A9P6VP15</accession>
<dbReference type="FunFam" id="3.10.260.10:FF:000003">
    <property type="entry name" value="Ascospore maturation 1 protein"/>
    <property type="match status" value="1"/>
</dbReference>
<comment type="caution">
    <text evidence="9">The sequence shown here is derived from an EMBL/GenBank/DDBJ whole genome shotgun (WGS) entry which is preliminary data.</text>
</comment>
<proteinExistence type="inferred from homology"/>
<evidence type="ECO:0000259" key="8">
    <source>
        <dbReference type="PROSITE" id="PS51299"/>
    </source>
</evidence>
<evidence type="ECO:0000256" key="5">
    <source>
        <dbReference type="ARBA" id="ARBA00023163"/>
    </source>
</evidence>
<dbReference type="PANTHER" id="PTHR47792:SF1">
    <property type="entry name" value="PROTEIN SOK2-RELATED"/>
    <property type="match status" value="1"/>
</dbReference>
<keyword evidence="10" id="KW-1185">Reference proteome</keyword>
<dbReference type="InterPro" id="IPR029790">
    <property type="entry name" value="EFG1/Phd1/StuA"/>
</dbReference>
<reference evidence="9" key="1">
    <citation type="submission" date="2019-07" db="EMBL/GenBank/DDBJ databases">
        <title>Hyphodiscus hymeniophilus genome sequencing and assembly.</title>
        <authorList>
            <person name="Kramer G."/>
            <person name="Nodwell J."/>
        </authorList>
    </citation>
    <scope>NUCLEOTIDE SEQUENCE</scope>
    <source>
        <strain evidence="9">ATCC 34498</strain>
    </source>
</reference>
<feature type="compositionally biased region" description="Low complexity" evidence="7">
    <location>
        <begin position="181"/>
        <end position="190"/>
    </location>
</feature>
<feature type="compositionally biased region" description="Polar residues" evidence="7">
    <location>
        <begin position="487"/>
        <end position="503"/>
    </location>
</feature>
<dbReference type="PANTHER" id="PTHR47792">
    <property type="entry name" value="PROTEIN SOK2-RELATED"/>
    <property type="match status" value="1"/>
</dbReference>
<dbReference type="AlphaFoldDB" id="A0A9P6VP15"/>
<feature type="compositionally biased region" description="Polar residues" evidence="7">
    <location>
        <begin position="458"/>
        <end position="473"/>
    </location>
</feature>
<keyword evidence="2" id="KW-0749">Sporulation</keyword>
<dbReference type="GO" id="GO:0005634">
    <property type="term" value="C:nucleus"/>
    <property type="evidence" value="ECO:0007669"/>
    <property type="project" value="TreeGrafter"/>
</dbReference>
<name>A0A9P6VP15_9HELO</name>
<evidence type="ECO:0000256" key="7">
    <source>
        <dbReference type="SAM" id="MobiDB-lite"/>
    </source>
</evidence>
<feature type="region of interest" description="Disordered" evidence="7">
    <location>
        <begin position="389"/>
        <end position="804"/>
    </location>
</feature>
<feature type="compositionally biased region" description="Basic and acidic residues" evidence="7">
    <location>
        <begin position="613"/>
        <end position="622"/>
    </location>
</feature>
<dbReference type="OrthoDB" id="5407653at2759"/>
<dbReference type="InterPro" id="IPR036887">
    <property type="entry name" value="HTH_APSES_sf"/>
</dbReference>
<dbReference type="GO" id="GO:0043565">
    <property type="term" value="F:sequence-specific DNA binding"/>
    <property type="evidence" value="ECO:0007669"/>
    <property type="project" value="TreeGrafter"/>
</dbReference>
<feature type="compositionally biased region" description="Pro residues" evidence="7">
    <location>
        <begin position="191"/>
        <end position="204"/>
    </location>
</feature>
<dbReference type="GO" id="GO:0048315">
    <property type="term" value="P:conidium formation"/>
    <property type="evidence" value="ECO:0007669"/>
    <property type="project" value="UniProtKB-KW"/>
</dbReference>
<dbReference type="GO" id="GO:0030435">
    <property type="term" value="P:sporulation resulting in formation of a cellular spore"/>
    <property type="evidence" value="ECO:0007669"/>
    <property type="project" value="UniProtKB-KW"/>
</dbReference>
<feature type="compositionally biased region" description="Low complexity" evidence="7">
    <location>
        <begin position="129"/>
        <end position="143"/>
    </location>
</feature>
<evidence type="ECO:0000256" key="6">
    <source>
        <dbReference type="ARBA" id="ARBA00023321"/>
    </source>
</evidence>
<feature type="region of interest" description="Disordered" evidence="7">
    <location>
        <begin position="59"/>
        <end position="143"/>
    </location>
</feature>
<dbReference type="Pfam" id="PF04383">
    <property type="entry name" value="KilA-N"/>
    <property type="match status" value="1"/>
</dbReference>
<keyword evidence="6" id="KW-0183">Conidiation</keyword>
<evidence type="ECO:0000313" key="10">
    <source>
        <dbReference type="Proteomes" id="UP000785200"/>
    </source>
</evidence>
<keyword evidence="3" id="KW-0805">Transcription regulation</keyword>
<sequence length="804" mass="86249">RHLRNSRCFLTLLSIQDVISQTEKLDLPSISSQVQTRGPSDVPFYNHHATQRPLYANERLPSLPLPQPQQAYSSGTSSPRVGSLSSLGSSILNGSSHSSYTTASSSNGPKTPSPTLPGNTGLPVPLAQTSYNSTPPSAPAYSYPQEQYQNMNHQPQDMYYPSHMSAGQPPPPQTVTSSGMHYPQHQQQPPLLQPGPAQYPPAPAPYNQYGYSTGLTSPQSAGHPVPGSMGAQGNVLPLPTMSAQPGMGNQGYGPQQGFDTTGQIAPPGMKPRVTATLWEDEGSLCFQVEAKGVCVARREDNHMINGTKLLNVAGMTRGRRDGILKSEKMRHVVKIGPMHLKGVWIPFERALDFANKEKITELLYPLFVHNIGALLYHPTNQTRTNAVMAAAERRKQEQNQMRNTQAPGLPSLHQHHHHSMNNSIGGHLPGPPQHSLAPHPGAPRPGLDRAHTFPTPPTSASSVMGNMGSSDGSFQWGPQGAIGGVQGTNPLSIDTGLSNARSMPTTPATTPPGAQIQSMQQYQQGSQPYDSSRQMYSAPPPQQNAYPQAAPGQQTMPRYSQDNSYIKNEMGPPSARAPGSEAEHHAPKDSNGMLHHNQGNGQVSHGQGEEEADHEHDGEYTHDNSANYDANRGSYSYTNAPPVGSLPGEHAHLSPEMTGSPNHPASGRATPRTAAPPQPYYAQQQGGYSTPPRVQPPSSNLYNVMSSERGTANGSTGGNVYGSQSEMGGSMTNGYAAQQPVMNGVPASNKRGRDDDDDGRPSSRGPPDVDALKRRKTIREGSVSGPSFNSNLNRAQSTISQRRR</sequence>
<evidence type="ECO:0000256" key="4">
    <source>
        <dbReference type="ARBA" id="ARBA00023125"/>
    </source>
</evidence>
<feature type="non-terminal residue" evidence="9">
    <location>
        <position position="1"/>
    </location>
</feature>
<feature type="compositionally biased region" description="Polar residues" evidence="7">
    <location>
        <begin position="623"/>
        <end position="639"/>
    </location>
</feature>
<evidence type="ECO:0000256" key="2">
    <source>
        <dbReference type="ARBA" id="ARBA00022969"/>
    </source>
</evidence>
<feature type="compositionally biased region" description="Low complexity" evidence="7">
    <location>
        <begin position="664"/>
        <end position="673"/>
    </location>
</feature>